<name>A0ABW6TSU8_9ACTN</name>
<accession>A0ABW6TSU8</accession>
<sequence>MDGSIYRSARAAAREVMLPVYLYGVDRGSLKELKRKLISALSPKRGHCVLKFVEADSQVRKLYCYYKDGLQGNESQDNAGFRWIKYGIQLTAFDPYFYGDDLQVAEWNLNQGQGFLRTDKGLFPLRLSRGILADQQIPVINPGEVEAWPVWQIRGPVRAFRLTSPDGQAFGITAPGESTDAVAAGRVLTVDTRPGRKTLVDDQGKNYWPLLDPGPSLRPIEPGKSAVDVRLTAGNGPASLRLMLRPRFESAAIVATSEEDFIFQPVQSPATLESLCQFSKIGFVMPEEY</sequence>
<organism evidence="1 2">
    <name type="scientific">Streptomyces nondiastaticus</name>
    <dbReference type="NCBI Taxonomy" id="3154512"/>
    <lineage>
        <taxon>Bacteria</taxon>
        <taxon>Bacillati</taxon>
        <taxon>Actinomycetota</taxon>
        <taxon>Actinomycetes</taxon>
        <taxon>Kitasatosporales</taxon>
        <taxon>Streptomycetaceae</taxon>
        <taxon>Streptomyces</taxon>
    </lineage>
</organism>
<evidence type="ECO:0000313" key="2">
    <source>
        <dbReference type="Proteomes" id="UP001602123"/>
    </source>
</evidence>
<dbReference type="RefSeq" id="WP_388624202.1">
    <property type="nucleotide sequence ID" value="NZ_JBIAUT010000001.1"/>
</dbReference>
<proteinExistence type="predicted"/>
<reference evidence="1 2" key="1">
    <citation type="submission" date="2024-10" db="EMBL/GenBank/DDBJ databases">
        <title>The Natural Products Discovery Center: Release of the First 8490 Sequenced Strains for Exploring Actinobacteria Biosynthetic Diversity.</title>
        <authorList>
            <person name="Kalkreuter E."/>
            <person name="Kautsar S.A."/>
            <person name="Yang D."/>
            <person name="Bader C.D."/>
            <person name="Teijaro C.N."/>
            <person name="Fluegel L."/>
            <person name="Davis C.M."/>
            <person name="Simpson J.R."/>
            <person name="Lauterbach L."/>
            <person name="Steele A.D."/>
            <person name="Gui C."/>
            <person name="Meng S."/>
            <person name="Li G."/>
            <person name="Viehrig K."/>
            <person name="Ye F."/>
            <person name="Su P."/>
            <person name="Kiefer A.F."/>
            <person name="Nichols A."/>
            <person name="Cepeda A.J."/>
            <person name="Yan W."/>
            <person name="Fan B."/>
            <person name="Jiang Y."/>
            <person name="Adhikari A."/>
            <person name="Zheng C.-J."/>
            <person name="Schuster L."/>
            <person name="Cowan T.M."/>
            <person name="Smanski M.J."/>
            <person name="Chevrette M.G."/>
            <person name="De Carvalho L.P.S."/>
            <person name="Shen B."/>
        </authorList>
    </citation>
    <scope>NUCLEOTIDE SEQUENCE [LARGE SCALE GENOMIC DNA]</scope>
    <source>
        <strain evidence="1 2">NPDC001650</strain>
    </source>
</reference>
<dbReference type="Proteomes" id="UP001602123">
    <property type="component" value="Unassembled WGS sequence"/>
</dbReference>
<dbReference type="EMBL" id="JBIAUT010000001">
    <property type="protein sequence ID" value="MFF4215426.1"/>
    <property type="molecule type" value="Genomic_DNA"/>
</dbReference>
<evidence type="ECO:0000313" key="1">
    <source>
        <dbReference type="EMBL" id="MFF4215426.1"/>
    </source>
</evidence>
<gene>
    <name evidence="1" type="ORF">ACFYZM_03985</name>
</gene>
<keyword evidence="2" id="KW-1185">Reference proteome</keyword>
<comment type="caution">
    <text evidence="1">The sequence shown here is derived from an EMBL/GenBank/DDBJ whole genome shotgun (WGS) entry which is preliminary data.</text>
</comment>
<protein>
    <submittedName>
        <fullName evidence="1">Phage tail family protein</fullName>
    </submittedName>
</protein>